<organism evidence="2 3">
    <name type="scientific">Phreatobacter aquaticus</name>
    <dbReference type="NCBI Taxonomy" id="2570229"/>
    <lineage>
        <taxon>Bacteria</taxon>
        <taxon>Pseudomonadati</taxon>
        <taxon>Pseudomonadota</taxon>
        <taxon>Alphaproteobacteria</taxon>
        <taxon>Hyphomicrobiales</taxon>
        <taxon>Phreatobacteraceae</taxon>
        <taxon>Phreatobacter</taxon>
    </lineage>
</organism>
<reference evidence="2 3" key="1">
    <citation type="submission" date="2019-04" db="EMBL/GenBank/DDBJ databases">
        <title>Phreatobacter aquaticus sp. nov.</title>
        <authorList>
            <person name="Choi A."/>
            <person name="Baek K."/>
        </authorList>
    </citation>
    <scope>NUCLEOTIDE SEQUENCE [LARGE SCALE GENOMIC DNA]</scope>
    <source>
        <strain evidence="2 3">NMCR1094</strain>
    </source>
</reference>
<proteinExistence type="predicted"/>
<keyword evidence="1" id="KW-0472">Membrane</keyword>
<keyword evidence="1" id="KW-1133">Transmembrane helix</keyword>
<dbReference type="InterPro" id="IPR008407">
    <property type="entry name" value="Brnchd-chn_aa_trnsp_AzlD"/>
</dbReference>
<evidence type="ECO:0000256" key="1">
    <source>
        <dbReference type="SAM" id="Phobius"/>
    </source>
</evidence>
<dbReference type="Proteomes" id="UP000298588">
    <property type="component" value="Chromosome"/>
</dbReference>
<dbReference type="OrthoDB" id="7855510at2"/>
<dbReference type="AlphaFoldDB" id="A0A4D7QR53"/>
<sequence length="119" mass="12627">MTFFGSDIMPYVALIICGFLPSEIWRWLAVLVGRGLDETSELLTWVRAVATATLAAVVAKLAFFPAGALATVPTGWRVAALASGVVVFFVFRRSVLLGVVVGEAILVGSAWYLGLGPAR</sequence>
<dbReference type="RefSeq" id="WP_137100716.1">
    <property type="nucleotide sequence ID" value="NZ_CP039865.1"/>
</dbReference>
<feature type="transmembrane region" description="Helical" evidence="1">
    <location>
        <begin position="74"/>
        <end position="91"/>
    </location>
</feature>
<accession>A0A4D7QR53</accession>
<feature type="transmembrane region" description="Helical" evidence="1">
    <location>
        <begin position="12"/>
        <end position="33"/>
    </location>
</feature>
<keyword evidence="1" id="KW-0812">Transmembrane</keyword>
<protein>
    <submittedName>
        <fullName evidence="2">AzlD domain-containing protein</fullName>
    </submittedName>
</protein>
<dbReference type="KEGG" id="paqt:E8L99_17305"/>
<feature type="transmembrane region" description="Helical" evidence="1">
    <location>
        <begin position="96"/>
        <end position="114"/>
    </location>
</feature>
<name>A0A4D7QR53_9HYPH</name>
<keyword evidence="3" id="KW-1185">Reference proteome</keyword>
<gene>
    <name evidence="2" type="ORF">E8L99_17305</name>
</gene>
<dbReference type="EMBL" id="CP039865">
    <property type="protein sequence ID" value="QCK87387.1"/>
    <property type="molecule type" value="Genomic_DNA"/>
</dbReference>
<evidence type="ECO:0000313" key="2">
    <source>
        <dbReference type="EMBL" id="QCK87387.1"/>
    </source>
</evidence>
<feature type="transmembrane region" description="Helical" evidence="1">
    <location>
        <begin position="45"/>
        <end position="68"/>
    </location>
</feature>
<evidence type="ECO:0000313" key="3">
    <source>
        <dbReference type="Proteomes" id="UP000298588"/>
    </source>
</evidence>
<dbReference type="Pfam" id="PF05437">
    <property type="entry name" value="AzlD"/>
    <property type="match status" value="1"/>
</dbReference>